<feature type="transmembrane region" description="Helical" evidence="1">
    <location>
        <begin position="6"/>
        <end position="29"/>
    </location>
</feature>
<gene>
    <name evidence="2" type="ORF">KUV50_04120</name>
</gene>
<evidence type="ECO:0008006" key="4">
    <source>
        <dbReference type="Google" id="ProtNLM"/>
    </source>
</evidence>
<dbReference type="Proteomes" id="UP000753961">
    <property type="component" value="Unassembled WGS sequence"/>
</dbReference>
<protein>
    <recommendedName>
        <fullName evidence="4">VWA domain-containing protein</fullName>
    </recommendedName>
</protein>
<dbReference type="PANTHER" id="PTHR37947:SF1">
    <property type="entry name" value="BLL2462 PROTEIN"/>
    <property type="match status" value="1"/>
</dbReference>
<dbReference type="InterPro" id="IPR036465">
    <property type="entry name" value="vWFA_dom_sf"/>
</dbReference>
<feature type="transmembrane region" description="Helical" evidence="1">
    <location>
        <begin position="41"/>
        <end position="63"/>
    </location>
</feature>
<evidence type="ECO:0000256" key="1">
    <source>
        <dbReference type="SAM" id="Phobius"/>
    </source>
</evidence>
<dbReference type="AlphaFoldDB" id="A0A953HS03"/>
<keyword evidence="1" id="KW-0472">Membrane</keyword>
<comment type="caution">
    <text evidence="2">The sequence shown here is derived from an EMBL/GenBank/DDBJ whole genome shotgun (WGS) entry which is preliminary data.</text>
</comment>
<organism evidence="2 3">
    <name type="scientific">Membranihabitans marinus</name>
    <dbReference type="NCBI Taxonomy" id="1227546"/>
    <lineage>
        <taxon>Bacteria</taxon>
        <taxon>Pseudomonadati</taxon>
        <taxon>Bacteroidota</taxon>
        <taxon>Saprospiria</taxon>
        <taxon>Saprospirales</taxon>
        <taxon>Saprospiraceae</taxon>
        <taxon>Membranihabitans</taxon>
    </lineage>
</organism>
<proteinExistence type="predicted"/>
<evidence type="ECO:0000313" key="3">
    <source>
        <dbReference type="Proteomes" id="UP000753961"/>
    </source>
</evidence>
<dbReference type="EMBL" id="JAHVHU010000004">
    <property type="protein sequence ID" value="MBY5957310.1"/>
    <property type="molecule type" value="Genomic_DNA"/>
</dbReference>
<keyword evidence="1" id="KW-0812">Transmembrane</keyword>
<sequence>MNFIDISYPTWSVLLAVLVAIILAGVLYFRTTFEDRKPLTILLYVLRSLGILLILLLLLNPFLSRSQNEEQPARLLFLQDNTQSLFFDQDSQELFTYHDRLTNFLNETASHFPVETYQFDQSVQPYDPVNSTFDGQITNINDALKYTDEMHQADHIGALIIATDGIYNRGANPAYFRARGDYPVFVLALGDTTPAQDVRIQQVLYNEIVRKNETSEIQVDVTGNFNQETPAELSLQLMTNNSWRTIDRKTIHPENRSDFFETVTFHKKYENPGVERLRVLVSGITNDLHPQNNVREFFVEVLETARQIQIVSTFPHPDLGAIREILAENENNEVGVTLVERPADLPDPSSFNILIFYQLPNVSFLLDYIKEAKAANKGIILTAGLQTNFQAFNQIQNLVSISPKTITGNLFNTWVNPQFDLFEVDQEFKQYISKYPPLAGVFGEYVSKGQGQALLLQKIGDVETESPIVYTGIEDGSRMSILTVEGFWKWKLFEFLEKQETPVLNKLFDNIVEYVSQKKDDRLFRLQKNKLLFDETEEITFQAELYNETLERITDPDVFFELQDSLGNRSEFTFDKTNSGYKLNLGRMTPGNYTYRAHTATGGENYEENGQFSVRRINMEAYNLEANHRDMNTMAIQNKGKLFYDFDALQTHLKSLPTMKPILIQSHVKSAMIDWKWIFGVILCIFTLEWVLRRYFGSY</sequence>
<dbReference type="SUPFAM" id="SSF53300">
    <property type="entry name" value="vWA-like"/>
    <property type="match status" value="1"/>
</dbReference>
<keyword evidence="1" id="KW-1133">Transmembrane helix</keyword>
<dbReference type="RefSeq" id="WP_222578830.1">
    <property type="nucleotide sequence ID" value="NZ_JAHVHU010000004.1"/>
</dbReference>
<name>A0A953HS03_9BACT</name>
<keyword evidence="3" id="KW-1185">Reference proteome</keyword>
<accession>A0A953HS03</accession>
<evidence type="ECO:0000313" key="2">
    <source>
        <dbReference type="EMBL" id="MBY5957310.1"/>
    </source>
</evidence>
<reference evidence="2" key="1">
    <citation type="submission" date="2021-06" db="EMBL/GenBank/DDBJ databases">
        <title>44 bacteria genomes isolated from Dapeng, Shenzhen.</title>
        <authorList>
            <person name="Zheng W."/>
            <person name="Yu S."/>
            <person name="Huang Y."/>
        </authorList>
    </citation>
    <scope>NUCLEOTIDE SEQUENCE</scope>
    <source>
        <strain evidence="2">DP5N28-2</strain>
    </source>
</reference>
<dbReference type="PANTHER" id="PTHR37947">
    <property type="entry name" value="BLL2462 PROTEIN"/>
    <property type="match status" value="1"/>
</dbReference>